<dbReference type="OrthoDB" id="9801609at2"/>
<dbReference type="RefSeq" id="WP_136425914.1">
    <property type="nucleotide sequence ID" value="NZ_SSSM01000001.1"/>
</dbReference>
<accession>A0A4S4FR79</accession>
<evidence type="ECO:0000313" key="5">
    <source>
        <dbReference type="EMBL" id="THG33133.1"/>
    </source>
</evidence>
<dbReference type="GO" id="GO:0016757">
    <property type="term" value="F:glycosyltransferase activity"/>
    <property type="evidence" value="ECO:0007669"/>
    <property type="project" value="UniProtKB-KW"/>
</dbReference>
<comment type="caution">
    <text evidence="5">The sequence shown here is derived from an EMBL/GenBank/DDBJ whole genome shotgun (WGS) entry which is preliminary data.</text>
</comment>
<protein>
    <submittedName>
        <fullName evidence="5">Glycosyltransferase family 4 protein</fullName>
    </submittedName>
</protein>
<dbReference type="EMBL" id="SSSM01000001">
    <property type="protein sequence ID" value="THG33133.1"/>
    <property type="molecule type" value="Genomic_DNA"/>
</dbReference>
<dbReference type="Pfam" id="PF00534">
    <property type="entry name" value="Glycos_transf_1"/>
    <property type="match status" value="1"/>
</dbReference>
<feature type="domain" description="Glycosyltransferase subfamily 4-like N-terminal" evidence="4">
    <location>
        <begin position="74"/>
        <end position="177"/>
    </location>
</feature>
<keyword evidence="2 5" id="KW-0808">Transferase</keyword>
<dbReference type="CDD" id="cd03809">
    <property type="entry name" value="GT4_MtfB-like"/>
    <property type="match status" value="1"/>
</dbReference>
<evidence type="ECO:0000313" key="6">
    <source>
        <dbReference type="Proteomes" id="UP000309133"/>
    </source>
</evidence>
<gene>
    <name evidence="5" type="ORF">E6C64_01875</name>
</gene>
<proteinExistence type="predicted"/>
<dbReference type="PANTHER" id="PTHR46401:SF2">
    <property type="entry name" value="GLYCOSYLTRANSFERASE WBBK-RELATED"/>
    <property type="match status" value="1"/>
</dbReference>
<evidence type="ECO:0000256" key="1">
    <source>
        <dbReference type="ARBA" id="ARBA00022676"/>
    </source>
</evidence>
<organism evidence="5 6">
    <name type="scientific">Naasia lichenicola</name>
    <dbReference type="NCBI Taxonomy" id="2565933"/>
    <lineage>
        <taxon>Bacteria</taxon>
        <taxon>Bacillati</taxon>
        <taxon>Actinomycetota</taxon>
        <taxon>Actinomycetes</taxon>
        <taxon>Micrococcales</taxon>
        <taxon>Microbacteriaceae</taxon>
        <taxon>Naasia</taxon>
    </lineage>
</organism>
<feature type="domain" description="Glycosyl transferase family 1" evidence="3">
    <location>
        <begin position="198"/>
        <end position="329"/>
    </location>
</feature>
<evidence type="ECO:0000259" key="3">
    <source>
        <dbReference type="Pfam" id="PF00534"/>
    </source>
</evidence>
<dbReference type="Gene3D" id="3.40.50.2000">
    <property type="entry name" value="Glycogen Phosphorylase B"/>
    <property type="match status" value="2"/>
</dbReference>
<dbReference type="PANTHER" id="PTHR46401">
    <property type="entry name" value="GLYCOSYLTRANSFERASE WBBK-RELATED"/>
    <property type="match status" value="1"/>
</dbReference>
<keyword evidence="6" id="KW-1185">Reference proteome</keyword>
<evidence type="ECO:0000259" key="4">
    <source>
        <dbReference type="Pfam" id="PF13439"/>
    </source>
</evidence>
<dbReference type="GO" id="GO:0009103">
    <property type="term" value="P:lipopolysaccharide biosynthetic process"/>
    <property type="evidence" value="ECO:0007669"/>
    <property type="project" value="TreeGrafter"/>
</dbReference>
<dbReference type="InterPro" id="IPR001296">
    <property type="entry name" value="Glyco_trans_1"/>
</dbReference>
<dbReference type="AlphaFoldDB" id="A0A4S4FR79"/>
<dbReference type="Pfam" id="PF13439">
    <property type="entry name" value="Glyco_transf_4"/>
    <property type="match status" value="1"/>
</dbReference>
<sequence>MKLVVDCRYIRTDGRHDGISRYSNGIVTALARRAARSPDVELTMLISSKKQLELLPDLPWAMASAPTSPREPLVALQVNRLEPDVVFTPMQTMGKLGRRYRLVVTLHDLIYYRHRTPPREFAWWVRLLWRIYYLAWWPQRLLLNGADSVVTVSKTTKRLMAQHRLTRRRVDVVYNASDDPVGERLALASARTPPAPASSEPRILIYMGSFIGYKNVEALVRAMAFLPDHELHLMSRITPDELHRLERIAPGARLRFHNGATDEQYADALLSATALVSSSLDEGFGIPVIEAMRLGTPVVISDIEIFEEIGGDAAILVDPHDPAAIAQAIGTLDDPTEWAARSAASVRQAELFSWDASAAVLWDVLVQLGERPKR</sequence>
<dbReference type="SUPFAM" id="SSF53756">
    <property type="entry name" value="UDP-Glycosyltransferase/glycogen phosphorylase"/>
    <property type="match status" value="1"/>
</dbReference>
<reference evidence="5 6" key="1">
    <citation type="submission" date="2019-04" db="EMBL/GenBank/DDBJ databases">
        <authorList>
            <person name="Jiang L."/>
        </authorList>
    </citation>
    <scope>NUCLEOTIDE SEQUENCE [LARGE SCALE GENOMIC DNA]</scope>
    <source>
        <strain evidence="5 6">YIM 131853</strain>
    </source>
</reference>
<dbReference type="InterPro" id="IPR028098">
    <property type="entry name" value="Glyco_trans_4-like_N"/>
</dbReference>
<evidence type="ECO:0000256" key="2">
    <source>
        <dbReference type="ARBA" id="ARBA00022679"/>
    </source>
</evidence>
<dbReference type="Proteomes" id="UP000309133">
    <property type="component" value="Unassembled WGS sequence"/>
</dbReference>
<keyword evidence="1" id="KW-0328">Glycosyltransferase</keyword>
<name>A0A4S4FR79_9MICO</name>